<dbReference type="GO" id="GO:0006900">
    <property type="term" value="P:vesicle budding from membrane"/>
    <property type="evidence" value="ECO:0000318"/>
    <property type="project" value="GO_Central"/>
</dbReference>
<dbReference type="Pfam" id="PF07651">
    <property type="entry name" value="ANTH"/>
    <property type="match status" value="1"/>
</dbReference>
<evidence type="ECO:0000313" key="12">
    <source>
        <dbReference type="RefSeq" id="XP_021840510.1"/>
    </source>
</evidence>
<evidence type="ECO:0000256" key="4">
    <source>
        <dbReference type="ARBA" id="ARBA00022583"/>
    </source>
</evidence>
<proteinExistence type="predicted"/>
<evidence type="ECO:0000256" key="5">
    <source>
        <dbReference type="ARBA" id="ARBA00023034"/>
    </source>
</evidence>
<evidence type="ECO:0000259" key="10">
    <source>
        <dbReference type="PROSITE" id="PS50942"/>
    </source>
</evidence>
<feature type="coiled-coil region" evidence="9">
    <location>
        <begin position="163"/>
        <end position="193"/>
    </location>
</feature>
<dbReference type="GO" id="GO:0005794">
    <property type="term" value="C:Golgi apparatus"/>
    <property type="evidence" value="ECO:0007669"/>
    <property type="project" value="UniProtKB-SubCell"/>
</dbReference>
<dbReference type="PANTHER" id="PTHR22951">
    <property type="entry name" value="CLATHRIN ASSEMBLY PROTEIN"/>
    <property type="match status" value="1"/>
</dbReference>
<organism evidence="11 12">
    <name type="scientific">Spinacia oleracea</name>
    <name type="common">Spinach</name>
    <dbReference type="NCBI Taxonomy" id="3562"/>
    <lineage>
        <taxon>Eukaryota</taxon>
        <taxon>Viridiplantae</taxon>
        <taxon>Streptophyta</taxon>
        <taxon>Embryophyta</taxon>
        <taxon>Tracheophyta</taxon>
        <taxon>Spermatophyta</taxon>
        <taxon>Magnoliopsida</taxon>
        <taxon>eudicotyledons</taxon>
        <taxon>Gunneridae</taxon>
        <taxon>Pentapetalae</taxon>
        <taxon>Caryophyllales</taxon>
        <taxon>Chenopodiaceae</taxon>
        <taxon>Chenopodioideae</taxon>
        <taxon>Anserineae</taxon>
        <taxon>Spinacia</taxon>
    </lineage>
</organism>
<keyword evidence="5" id="KW-0333">Golgi apparatus</keyword>
<dbReference type="Gene3D" id="1.25.40.90">
    <property type="match status" value="1"/>
</dbReference>
<dbReference type="FunFam" id="1.20.58.150:FF:000005">
    <property type="entry name" value="putative clathrin assembly protein At2g25430"/>
    <property type="match status" value="1"/>
</dbReference>
<dbReference type="InterPro" id="IPR014712">
    <property type="entry name" value="ANTH_dom_sf"/>
</dbReference>
<evidence type="ECO:0000313" key="11">
    <source>
        <dbReference type="Proteomes" id="UP000813463"/>
    </source>
</evidence>
<evidence type="ECO:0000256" key="8">
    <source>
        <dbReference type="ARBA" id="ARBA00023329"/>
    </source>
</evidence>
<sequence>MAPSSIRKAMGAVKDRTSIILAKTGSNLNQELDILIVKATNHDTQIPKIKYSNEILRKTIVSRDLVKECVCLISRRIEKTHDWIVALKCLILVYRLIVDGGRNFVKEIACANASGRMLSNMCVFRDEAHSNSGDYTDFVRNFGMFLVKKVELMVFDEMWLRRKVSSSDDLRRMEEREKNLEETQQLRDELLLEKVLSRMERLQRCLQRVLNIRSRCVNGKHRELLFLALTPVVEDSFVLYDDVCGGLSFLSDCFWEMEYLNSVKTYGTCATVAKQFDDLAEFYSWCKGVEFATPSGEYPRVESISDDVIRAMEEFVKEKANEMRSAKKSKLNMSKSLSKIPEEDYADGMNGYDQHPSDIVKEIMILNVSSTDASSAEEKGENMASSLFPEEQTTFSITPWEYFSDNAEPHMTSDWETPAANLNNADWQMVLVDSASNVPKPNVDFGDSFDGFMLNGMYEQGAAVSQLTGGSASSLALPWHEERKNGVMALPTTEGHVQMVNQDPFAASLEVTPPCYVQRAELEKKFQLLHQEQKIWQDYEANGMQGQVRFLLNGLTENGAVHQERVPPSNDLGLL</sequence>
<dbReference type="GeneID" id="110780429"/>
<dbReference type="InterPro" id="IPR013809">
    <property type="entry name" value="ENTH"/>
</dbReference>
<keyword evidence="11" id="KW-1185">Reference proteome</keyword>
<dbReference type="GO" id="GO:0032050">
    <property type="term" value="F:clathrin heavy chain binding"/>
    <property type="evidence" value="ECO:0000318"/>
    <property type="project" value="GO_Central"/>
</dbReference>
<dbReference type="KEGG" id="soe:110780429"/>
<name>A0A9R0JN96_SPIOL</name>
<comment type="subcellular location">
    <subcellularLocation>
        <location evidence="1">Cytoplasmic vesicle</location>
        <location evidence="1">Clathrin-coated vesicle</location>
    </subcellularLocation>
    <subcellularLocation>
        <location evidence="2">Golgi apparatus</location>
    </subcellularLocation>
    <subcellularLocation>
        <location evidence="3">Membrane</location>
        <location evidence="3">Clathrin-coated pit</location>
    </subcellularLocation>
</comment>
<dbReference type="SUPFAM" id="SSF48464">
    <property type="entry name" value="ENTH/VHS domain"/>
    <property type="match status" value="1"/>
</dbReference>
<dbReference type="InterPro" id="IPR045192">
    <property type="entry name" value="AP180-like"/>
</dbReference>
<feature type="domain" description="ENTH" evidence="10">
    <location>
        <begin position="24"/>
        <end position="160"/>
    </location>
</feature>
<dbReference type="SUPFAM" id="SSF89009">
    <property type="entry name" value="GAT-like domain"/>
    <property type="match status" value="1"/>
</dbReference>
<dbReference type="OrthoDB" id="1681045at2759"/>
<dbReference type="RefSeq" id="XP_021840510.1">
    <property type="nucleotide sequence ID" value="XM_021984818.2"/>
</dbReference>
<evidence type="ECO:0000256" key="6">
    <source>
        <dbReference type="ARBA" id="ARBA00023136"/>
    </source>
</evidence>
<evidence type="ECO:0000256" key="2">
    <source>
        <dbReference type="ARBA" id="ARBA00004555"/>
    </source>
</evidence>
<protein>
    <submittedName>
        <fullName evidence="12">Clathrin assembly protein At2g25430</fullName>
    </submittedName>
</protein>
<dbReference type="PROSITE" id="PS50942">
    <property type="entry name" value="ENTH"/>
    <property type="match status" value="1"/>
</dbReference>
<reference evidence="12" key="2">
    <citation type="submission" date="2025-08" db="UniProtKB">
        <authorList>
            <consortium name="RefSeq"/>
        </authorList>
    </citation>
    <scope>IDENTIFICATION</scope>
    <source>
        <tissue evidence="12">Leaf</tissue>
    </source>
</reference>
<dbReference type="GO" id="GO:0005546">
    <property type="term" value="F:phosphatidylinositol-4,5-bisphosphate binding"/>
    <property type="evidence" value="ECO:0000318"/>
    <property type="project" value="GO_Central"/>
</dbReference>
<dbReference type="PANTHER" id="PTHR22951:SF13">
    <property type="entry name" value="ASSEMBLY PROTEIN, PUTATIVE, EXPRESSED-RELATED"/>
    <property type="match status" value="1"/>
</dbReference>
<dbReference type="SMART" id="SM00273">
    <property type="entry name" value="ENTH"/>
    <property type="match status" value="1"/>
</dbReference>
<dbReference type="CDD" id="cd16987">
    <property type="entry name" value="ANTH_N_AP180_plant"/>
    <property type="match status" value="1"/>
</dbReference>
<keyword evidence="8" id="KW-0968">Cytoplasmic vesicle</keyword>
<evidence type="ECO:0000256" key="7">
    <source>
        <dbReference type="ARBA" id="ARBA00023176"/>
    </source>
</evidence>
<dbReference type="GO" id="GO:0030136">
    <property type="term" value="C:clathrin-coated vesicle"/>
    <property type="evidence" value="ECO:0000318"/>
    <property type="project" value="GO_Central"/>
</dbReference>
<dbReference type="GO" id="GO:0072583">
    <property type="term" value="P:clathrin-dependent endocytosis"/>
    <property type="evidence" value="ECO:0000318"/>
    <property type="project" value="GO_Central"/>
</dbReference>
<dbReference type="GO" id="GO:0005545">
    <property type="term" value="F:1-phosphatidylinositol binding"/>
    <property type="evidence" value="ECO:0000318"/>
    <property type="project" value="GO_Central"/>
</dbReference>
<keyword evidence="6" id="KW-0472">Membrane</keyword>
<accession>A0A9R0JN96</accession>
<evidence type="ECO:0000256" key="1">
    <source>
        <dbReference type="ARBA" id="ARBA00004132"/>
    </source>
</evidence>
<dbReference type="InterPro" id="IPR008942">
    <property type="entry name" value="ENTH_VHS"/>
</dbReference>
<evidence type="ECO:0000256" key="3">
    <source>
        <dbReference type="ARBA" id="ARBA00004600"/>
    </source>
</evidence>
<reference evidence="11" key="1">
    <citation type="journal article" date="2021" name="Nat. Commun.">
        <title>Genomic analyses provide insights into spinach domestication and the genetic basis of agronomic traits.</title>
        <authorList>
            <person name="Cai X."/>
            <person name="Sun X."/>
            <person name="Xu C."/>
            <person name="Sun H."/>
            <person name="Wang X."/>
            <person name="Ge C."/>
            <person name="Zhang Z."/>
            <person name="Wang Q."/>
            <person name="Fei Z."/>
            <person name="Jiao C."/>
            <person name="Wang Q."/>
        </authorList>
    </citation>
    <scope>NUCLEOTIDE SEQUENCE [LARGE SCALE GENOMIC DNA]</scope>
    <source>
        <strain evidence="11">cv. Varoflay</strain>
    </source>
</reference>
<dbReference type="InterPro" id="IPR011417">
    <property type="entry name" value="ANTH_dom"/>
</dbReference>
<keyword evidence="9" id="KW-0175">Coiled coil</keyword>
<dbReference type="AlphaFoldDB" id="A0A9R0JN96"/>
<dbReference type="GO" id="GO:0005905">
    <property type="term" value="C:clathrin-coated pit"/>
    <property type="evidence" value="ECO:0000318"/>
    <property type="project" value="GO_Central"/>
</dbReference>
<gene>
    <name evidence="12" type="primary">LOC110780429</name>
</gene>
<dbReference type="GO" id="GO:0000149">
    <property type="term" value="F:SNARE binding"/>
    <property type="evidence" value="ECO:0000318"/>
    <property type="project" value="GO_Central"/>
</dbReference>
<dbReference type="Proteomes" id="UP000813463">
    <property type="component" value="Chromosome 2"/>
</dbReference>
<evidence type="ECO:0000256" key="9">
    <source>
        <dbReference type="SAM" id="Coils"/>
    </source>
</evidence>
<dbReference type="Gene3D" id="1.20.58.150">
    <property type="entry name" value="ANTH domain"/>
    <property type="match status" value="1"/>
</dbReference>
<dbReference type="GO" id="GO:0048268">
    <property type="term" value="P:clathrin coat assembly"/>
    <property type="evidence" value="ECO:0007669"/>
    <property type="project" value="InterPro"/>
</dbReference>
<keyword evidence="4" id="KW-0254">Endocytosis</keyword>
<keyword evidence="7" id="KW-0168">Coated pit</keyword>
<dbReference type="InterPro" id="IPR048050">
    <property type="entry name" value="ANTH_N_plant"/>
</dbReference>